<evidence type="ECO:0000313" key="4">
    <source>
        <dbReference type="Proteomes" id="UP000235786"/>
    </source>
</evidence>
<proteinExistence type="predicted"/>
<feature type="domain" description="F-box" evidence="2">
    <location>
        <begin position="1"/>
        <end position="46"/>
    </location>
</feature>
<dbReference type="Pfam" id="PF00646">
    <property type="entry name" value="F-box"/>
    <property type="match status" value="1"/>
</dbReference>
<evidence type="ECO:0000313" key="3">
    <source>
        <dbReference type="EMBL" id="PMD41956.1"/>
    </source>
</evidence>
<dbReference type="CDD" id="cd09917">
    <property type="entry name" value="F-box_SF"/>
    <property type="match status" value="1"/>
</dbReference>
<dbReference type="EMBL" id="KZ613944">
    <property type="protein sequence ID" value="PMD41956.1"/>
    <property type="molecule type" value="Genomic_DNA"/>
</dbReference>
<dbReference type="Proteomes" id="UP000235786">
    <property type="component" value="Unassembled WGS sequence"/>
</dbReference>
<sequence length="461" mass="53536">MISLTIDIQVLILPFLTSTSLISLSQTSRHFRQLIDSQRKDFVNRLLELECTPECGGEVTINDHAKIVIPLGTVSYACTNCLKIIPHTHFDNHALLRLRLRKPPPESRVSQQLCGWMSGDAKAQGLKRQIDLRNDTLSNWMCQNSSSGIPASKLLELYKIGSARNRRICNECKFITGFWSRNAGIRSQSWRGKHRNSNIGTAAVPVVKGRQRRCHDSTERYFPGLFPIAADAEYPWRWKIYREENCDWWTLWSIRCPGCAIWQERAGFRKGGGYGVKATPADPDGWRQPGWDGPHFEEWRCNRCFAKSLGKEQLGRELLAFWKRLVDWELSMFNQLLRVGWYAVDAIEDATKKKYSWAQIVKRDSVSSQLLRKVPTAEEVAKMEFEQRRHYYRILKRWLNNLDDPAAVLGDVMDRHWFRQWSNEYEILEKRIEDLETYTNILEADSGKLVSFALDRYSSLV</sequence>
<accession>A0A2J6RTW6</accession>
<dbReference type="InterPro" id="IPR001810">
    <property type="entry name" value="F-box_dom"/>
</dbReference>
<evidence type="ECO:0000259" key="2">
    <source>
        <dbReference type="PROSITE" id="PS50181"/>
    </source>
</evidence>
<dbReference type="PROSITE" id="PS50181">
    <property type="entry name" value="FBOX"/>
    <property type="match status" value="1"/>
</dbReference>
<protein>
    <recommendedName>
        <fullName evidence="2">F-box domain-containing protein</fullName>
    </recommendedName>
</protein>
<keyword evidence="4" id="KW-1185">Reference proteome</keyword>
<reference evidence="3 4" key="1">
    <citation type="submission" date="2016-04" db="EMBL/GenBank/DDBJ databases">
        <title>A degradative enzymes factory behind the ericoid mycorrhizal symbiosis.</title>
        <authorList>
            <consortium name="DOE Joint Genome Institute"/>
            <person name="Martino E."/>
            <person name="Morin E."/>
            <person name="Grelet G."/>
            <person name="Kuo A."/>
            <person name="Kohler A."/>
            <person name="Daghino S."/>
            <person name="Barry K."/>
            <person name="Choi C."/>
            <person name="Cichocki N."/>
            <person name="Clum A."/>
            <person name="Copeland A."/>
            <person name="Hainaut M."/>
            <person name="Haridas S."/>
            <person name="Labutti K."/>
            <person name="Lindquist E."/>
            <person name="Lipzen A."/>
            <person name="Khouja H.-R."/>
            <person name="Murat C."/>
            <person name="Ohm R."/>
            <person name="Olson A."/>
            <person name="Spatafora J."/>
            <person name="Veneault-Fourrey C."/>
            <person name="Henrissat B."/>
            <person name="Grigoriev I."/>
            <person name="Martin F."/>
            <person name="Perotto S."/>
        </authorList>
    </citation>
    <scope>NUCLEOTIDE SEQUENCE [LARGE SCALE GENOMIC DNA]</scope>
    <source>
        <strain evidence="3 4">F</strain>
    </source>
</reference>
<dbReference type="AlphaFoldDB" id="A0A2J6RTW6"/>
<dbReference type="SUPFAM" id="SSF81383">
    <property type="entry name" value="F-box domain"/>
    <property type="match status" value="1"/>
</dbReference>
<evidence type="ECO:0000256" key="1">
    <source>
        <dbReference type="SAM" id="Coils"/>
    </source>
</evidence>
<dbReference type="InterPro" id="IPR036047">
    <property type="entry name" value="F-box-like_dom_sf"/>
</dbReference>
<organism evidence="3 4">
    <name type="scientific">Hyaloscypha variabilis (strain UAMH 11265 / GT02V1 / F)</name>
    <name type="common">Meliniomyces variabilis</name>
    <dbReference type="NCBI Taxonomy" id="1149755"/>
    <lineage>
        <taxon>Eukaryota</taxon>
        <taxon>Fungi</taxon>
        <taxon>Dikarya</taxon>
        <taxon>Ascomycota</taxon>
        <taxon>Pezizomycotina</taxon>
        <taxon>Leotiomycetes</taxon>
        <taxon>Helotiales</taxon>
        <taxon>Hyaloscyphaceae</taxon>
        <taxon>Hyaloscypha</taxon>
        <taxon>Hyaloscypha variabilis</taxon>
    </lineage>
</organism>
<feature type="coiled-coil region" evidence="1">
    <location>
        <begin position="418"/>
        <end position="445"/>
    </location>
</feature>
<dbReference type="SMART" id="SM00256">
    <property type="entry name" value="FBOX"/>
    <property type="match status" value="1"/>
</dbReference>
<gene>
    <name evidence="3" type="ORF">L207DRAFT_511709</name>
</gene>
<dbReference type="OrthoDB" id="3481585at2759"/>
<keyword evidence="1" id="KW-0175">Coiled coil</keyword>
<name>A0A2J6RTW6_HYAVF</name>